<sequence length="604" mass="70933">MKTRMPFGGFFLKLLDEQNGTCGYEEYQRKCEEEPLTEEEQKEQAEQAKAVNKELERLNVESEQNKPEVVPKQQLELIPTETMRWSYASEMIGNEFRHWGNGRVILDMGTGCGKSEFIIRKMAGWAVDQMLHGDNSNRILYLCSLTILKEELRSRRKEEALAAFGSEMVNEWDLYKDVLTIETYQHMEKLCRGDEKDQKELAELLAHHRIIVTDECHYWSEFSSFNINTHYSLEAILVAEKDHTVVYMSATGQDTWKLIEEQGGPTSPEYIYRLPQSYEYVKAAYFYARYNLVAILKNLPAGEKAIVFVEMGDDLVEMEKIFGDAAGYYCSPYNERYQKKYSDLSCCVKDGRQLKDILFTTKAMGVGIGIKDRTVKHIFIDQWHPLEIAQSLGRKRTLDADDTCTVYFRDYGLDWYWGTNSGLKKFRNMLLTKYQPAQAYIAGEEEFDKYLHSDTPEVIQKRIDKSKILEHNVVTGYHLNPLGVRQVKNDLEMLYDIMGMKSYPEAFMKYAMFDLHQPIKAYRFKDLEEWLYAHLNQPMNPEEMTAEIIKFGYIERYYDRMPGQVKLNDWLQGYGVKIVSDRDRRRGENYQTMYWKLIEMRQNL</sequence>
<name>A0A291T9N4_9FIRM</name>
<feature type="coiled-coil region" evidence="1">
    <location>
        <begin position="38"/>
        <end position="65"/>
    </location>
</feature>
<dbReference type="Gene3D" id="3.40.50.300">
    <property type="entry name" value="P-loop containing nucleotide triphosphate hydrolases"/>
    <property type="match status" value="1"/>
</dbReference>
<protein>
    <recommendedName>
        <fullName evidence="2">DEAD/DEAH-box helicase domain-containing protein</fullName>
    </recommendedName>
</protein>
<reference evidence="3 4" key="1">
    <citation type="submission" date="2017-10" db="EMBL/GenBank/DDBJ databases">
        <title>Complete Genome Sequence of Faecalibacterium prausnitzii isolated from the gut of healthy adult Indian.</title>
        <authorList>
            <person name="Bag S."/>
            <person name="Ghosh T.S."/>
            <person name="Das B."/>
        </authorList>
    </citation>
    <scope>NUCLEOTIDE SEQUENCE [LARGE SCALE GENOMIC DNA]</scope>
    <source>
        <strain evidence="3 4">Indica</strain>
    </source>
</reference>
<proteinExistence type="predicted"/>
<dbReference type="GO" id="GO:0005524">
    <property type="term" value="F:ATP binding"/>
    <property type="evidence" value="ECO:0007669"/>
    <property type="project" value="InterPro"/>
</dbReference>
<organism evidence="3 4">
    <name type="scientific">Faecalibacterium prausnitzii</name>
    <dbReference type="NCBI Taxonomy" id="853"/>
    <lineage>
        <taxon>Bacteria</taxon>
        <taxon>Bacillati</taxon>
        <taxon>Bacillota</taxon>
        <taxon>Clostridia</taxon>
        <taxon>Eubacteriales</taxon>
        <taxon>Oscillospiraceae</taxon>
        <taxon>Faecalibacterium</taxon>
    </lineage>
</organism>
<dbReference type="Proteomes" id="UP000223709">
    <property type="component" value="Chromosome"/>
</dbReference>
<gene>
    <name evidence="3" type="ORF">CRH10_05745</name>
</gene>
<evidence type="ECO:0000256" key="1">
    <source>
        <dbReference type="SAM" id="Coils"/>
    </source>
</evidence>
<dbReference type="InterPro" id="IPR027417">
    <property type="entry name" value="P-loop_NTPase"/>
</dbReference>
<dbReference type="GO" id="GO:0003676">
    <property type="term" value="F:nucleic acid binding"/>
    <property type="evidence" value="ECO:0007669"/>
    <property type="project" value="InterPro"/>
</dbReference>
<dbReference type="AlphaFoldDB" id="A0A291T9N4"/>
<evidence type="ECO:0000313" key="3">
    <source>
        <dbReference type="EMBL" id="ATL89828.1"/>
    </source>
</evidence>
<evidence type="ECO:0000259" key="2">
    <source>
        <dbReference type="Pfam" id="PF00270"/>
    </source>
</evidence>
<dbReference type="Pfam" id="PF00270">
    <property type="entry name" value="DEAD"/>
    <property type="match status" value="1"/>
</dbReference>
<keyword evidence="1" id="KW-0175">Coiled coil</keyword>
<dbReference type="EMBL" id="CP023819">
    <property type="protein sequence ID" value="ATL89828.1"/>
    <property type="molecule type" value="Genomic_DNA"/>
</dbReference>
<dbReference type="SUPFAM" id="SSF52540">
    <property type="entry name" value="P-loop containing nucleoside triphosphate hydrolases"/>
    <property type="match status" value="1"/>
</dbReference>
<accession>A0A291T9N4</accession>
<feature type="domain" description="DEAD/DEAH-box helicase" evidence="2">
    <location>
        <begin position="103"/>
        <end position="253"/>
    </location>
</feature>
<dbReference type="RefSeq" id="WP_098923404.1">
    <property type="nucleotide sequence ID" value="NZ_CP023819.1"/>
</dbReference>
<evidence type="ECO:0000313" key="4">
    <source>
        <dbReference type="Proteomes" id="UP000223709"/>
    </source>
</evidence>
<dbReference type="InterPro" id="IPR011545">
    <property type="entry name" value="DEAD/DEAH_box_helicase_dom"/>
</dbReference>